<dbReference type="Pfam" id="PF00005">
    <property type="entry name" value="ABC_tran"/>
    <property type="match status" value="1"/>
</dbReference>
<keyword evidence="6 11" id="KW-0812">Transmembrane</keyword>
<feature type="transmembrane region" description="Helical" evidence="11">
    <location>
        <begin position="560"/>
        <end position="582"/>
    </location>
</feature>
<dbReference type="GO" id="GO:0022857">
    <property type="term" value="F:transmembrane transporter activity"/>
    <property type="evidence" value="ECO:0007669"/>
    <property type="project" value="TreeGrafter"/>
</dbReference>
<evidence type="ECO:0000313" key="13">
    <source>
        <dbReference type="EMBL" id="CAD7694845.1"/>
    </source>
</evidence>
<dbReference type="InterPro" id="IPR027417">
    <property type="entry name" value="P-loop_NTPase"/>
</dbReference>
<dbReference type="PROSITE" id="PS00211">
    <property type="entry name" value="ABC_TRANSPORTER_1"/>
    <property type="match status" value="1"/>
</dbReference>
<dbReference type="InterPro" id="IPR003838">
    <property type="entry name" value="ABC3_permease_C"/>
</dbReference>
<evidence type="ECO:0000256" key="1">
    <source>
        <dbReference type="ARBA" id="ARBA00004533"/>
    </source>
</evidence>
<evidence type="ECO:0000256" key="11">
    <source>
        <dbReference type="SAM" id="Phobius"/>
    </source>
</evidence>
<dbReference type="AlphaFoldDB" id="A0A8S1IN72"/>
<dbReference type="OrthoDB" id="1743474at2759"/>
<feature type="domain" description="ABC transporter" evidence="12">
    <location>
        <begin position="1"/>
        <end position="227"/>
    </location>
</feature>
<dbReference type="InterPro" id="IPR003439">
    <property type="entry name" value="ABC_transporter-like_ATP-bd"/>
</dbReference>
<dbReference type="EMBL" id="CAJHUC010000279">
    <property type="protein sequence ID" value="CAD7694845.1"/>
    <property type="molecule type" value="Genomic_DNA"/>
</dbReference>
<dbReference type="InterPro" id="IPR017871">
    <property type="entry name" value="ABC_transporter-like_CS"/>
</dbReference>
<evidence type="ECO:0000259" key="12">
    <source>
        <dbReference type="PROSITE" id="PS50893"/>
    </source>
</evidence>
<dbReference type="GO" id="GO:0046677">
    <property type="term" value="P:response to antibiotic"/>
    <property type="evidence" value="ECO:0007669"/>
    <property type="project" value="UniProtKB-KW"/>
</dbReference>
<dbReference type="PROSITE" id="PS50893">
    <property type="entry name" value="ABC_TRANSPORTER_2"/>
    <property type="match status" value="1"/>
</dbReference>
<dbReference type="Proteomes" id="UP000708148">
    <property type="component" value="Unassembled WGS sequence"/>
</dbReference>
<dbReference type="InterPro" id="IPR025857">
    <property type="entry name" value="MacB_PCD"/>
</dbReference>
<organism evidence="13 14">
    <name type="scientific">Ostreobium quekettii</name>
    <dbReference type="NCBI Taxonomy" id="121088"/>
    <lineage>
        <taxon>Eukaryota</taxon>
        <taxon>Viridiplantae</taxon>
        <taxon>Chlorophyta</taxon>
        <taxon>core chlorophytes</taxon>
        <taxon>Ulvophyceae</taxon>
        <taxon>TCBD clade</taxon>
        <taxon>Bryopsidales</taxon>
        <taxon>Ostreobineae</taxon>
        <taxon>Ostreobiaceae</taxon>
        <taxon>Ostreobium</taxon>
    </lineage>
</organism>
<keyword evidence="4" id="KW-1003">Cell membrane</keyword>
<keyword evidence="9" id="KW-0046">Antibiotic resistance</keyword>
<evidence type="ECO:0000256" key="3">
    <source>
        <dbReference type="ARBA" id="ARBA00022448"/>
    </source>
</evidence>
<dbReference type="PANTHER" id="PTHR30572">
    <property type="entry name" value="MEMBRANE COMPONENT OF TRANSPORTER-RELATED"/>
    <property type="match status" value="1"/>
</dbReference>
<evidence type="ECO:0000256" key="4">
    <source>
        <dbReference type="ARBA" id="ARBA00022475"/>
    </source>
</evidence>
<keyword evidence="3" id="KW-0813">Transport</keyword>
<dbReference type="InterPro" id="IPR017911">
    <property type="entry name" value="MacB-like_ATP-bd"/>
</dbReference>
<evidence type="ECO:0000256" key="7">
    <source>
        <dbReference type="ARBA" id="ARBA00022989"/>
    </source>
</evidence>
<protein>
    <recommendedName>
        <fullName evidence="12">ABC transporter domain-containing protein</fullName>
    </recommendedName>
</protein>
<keyword evidence="14" id="KW-1185">Reference proteome</keyword>
<dbReference type="Pfam" id="PF12704">
    <property type="entry name" value="MacB_PCD"/>
    <property type="match status" value="1"/>
</dbReference>
<keyword evidence="8 11" id="KW-0472">Membrane</keyword>
<evidence type="ECO:0000256" key="8">
    <source>
        <dbReference type="ARBA" id="ARBA00023136"/>
    </source>
</evidence>
<evidence type="ECO:0000256" key="10">
    <source>
        <dbReference type="ARBA" id="ARBA00038076"/>
    </source>
</evidence>
<dbReference type="Gene3D" id="3.40.50.300">
    <property type="entry name" value="P-loop containing nucleotide triphosphate hydrolases"/>
    <property type="match status" value="1"/>
</dbReference>
<dbReference type="SUPFAM" id="SSF52540">
    <property type="entry name" value="P-loop containing nucleoside triphosphate hydrolases"/>
    <property type="match status" value="1"/>
</dbReference>
<sequence length="599" mass="65803">MGPSGSGKSTLLNLLGCLDRPTSGSFLLGGVDVARMADDLLAETRATSLGIVFQSFNLLPSLTVVENIELPLYYSGRLGKGSREHCEELAKRVGLGDRLDHRPTQLSGGQQQRVAIARSLANDPRFILADEPTGNLDSKTTDDILRLLDELNRAIRREAVMNHWGRTLRMSVKSLLLHPMRSGLTVLGILIGVSSVIWLLAIGEGISAKSQEQIAGLGAQNIIVRTIKPSSDDFEGGLYGLTRADYRRIRETIPTLESVLPIRELRREFRHGTRRMEGRLVGCTPEYMEVVRLALAERPGNRFLTDLDIEEERNYCVLAYEVARKLFPVGNAIGKPLMVDEEFYEVVGVVAPRDPTAGVGGSLAAEDFSGDVYVPITTLWRRDGDMEIITKPGQFQQDVKELSQITVKVAEKDDVLKTADVLRQTVEAHHPQRDFGVTVPLELLQQARTTQLMFILFLGLIAAISLVVGGIGIMNIMLATVTERTREIGIRRAVGAKKTDIVQQFLTESVVLSVVGGLLGILIGLACRPLSVALRMFMFWQFPTQMEALPELIRTVEPILVGWSIPLAFAISAIVGVLFGVYPATKAAALDPIEALRHE</sequence>
<evidence type="ECO:0000313" key="14">
    <source>
        <dbReference type="Proteomes" id="UP000708148"/>
    </source>
</evidence>
<dbReference type="PANTHER" id="PTHR30572:SF4">
    <property type="entry name" value="ABC TRANSPORTER PERMEASE YTRF"/>
    <property type="match status" value="1"/>
</dbReference>
<dbReference type="Pfam" id="PF02687">
    <property type="entry name" value="FtsX"/>
    <property type="match status" value="1"/>
</dbReference>
<accession>A0A8S1IN72</accession>
<gene>
    <name evidence="13" type="ORF">OSTQU699_LOCUS206</name>
</gene>
<evidence type="ECO:0000256" key="2">
    <source>
        <dbReference type="ARBA" id="ARBA00004651"/>
    </source>
</evidence>
<evidence type="ECO:0000256" key="5">
    <source>
        <dbReference type="ARBA" id="ARBA00022519"/>
    </source>
</evidence>
<dbReference type="GO" id="GO:0005524">
    <property type="term" value="F:ATP binding"/>
    <property type="evidence" value="ECO:0007669"/>
    <property type="project" value="InterPro"/>
</dbReference>
<proteinExistence type="inferred from homology"/>
<evidence type="ECO:0000256" key="9">
    <source>
        <dbReference type="ARBA" id="ARBA00023251"/>
    </source>
</evidence>
<keyword evidence="7 11" id="KW-1133">Transmembrane helix</keyword>
<evidence type="ECO:0000256" key="6">
    <source>
        <dbReference type="ARBA" id="ARBA00022692"/>
    </source>
</evidence>
<comment type="similarity">
    <text evidence="10">Belongs to the ABC-4 integral membrane protein family.</text>
</comment>
<reference evidence="13" key="1">
    <citation type="submission" date="2020-12" db="EMBL/GenBank/DDBJ databases">
        <authorList>
            <person name="Iha C."/>
        </authorList>
    </citation>
    <scope>NUCLEOTIDE SEQUENCE</scope>
</reference>
<dbReference type="GO" id="GO:0016887">
    <property type="term" value="F:ATP hydrolysis activity"/>
    <property type="evidence" value="ECO:0007669"/>
    <property type="project" value="InterPro"/>
</dbReference>
<comment type="caution">
    <text evidence="13">The sequence shown here is derived from an EMBL/GenBank/DDBJ whole genome shotgun (WGS) entry which is preliminary data.</text>
</comment>
<name>A0A8S1IN72_9CHLO</name>
<dbReference type="InterPro" id="IPR050250">
    <property type="entry name" value="Macrolide_Exporter_MacB"/>
</dbReference>
<feature type="transmembrane region" description="Helical" evidence="11">
    <location>
        <begin position="452"/>
        <end position="478"/>
    </location>
</feature>
<dbReference type="GO" id="GO:0005886">
    <property type="term" value="C:plasma membrane"/>
    <property type="evidence" value="ECO:0007669"/>
    <property type="project" value="UniProtKB-SubCell"/>
</dbReference>
<comment type="subcellular location">
    <subcellularLocation>
        <location evidence="1">Cell inner membrane</location>
    </subcellularLocation>
    <subcellularLocation>
        <location evidence="2">Cell membrane</location>
        <topology evidence="2">Multi-pass membrane protein</topology>
    </subcellularLocation>
</comment>
<keyword evidence="5" id="KW-0997">Cell inner membrane</keyword>
<dbReference type="CDD" id="cd03255">
    <property type="entry name" value="ABC_MJ0796_LolCDE_FtsE"/>
    <property type="match status" value="1"/>
</dbReference>
<feature type="transmembrane region" description="Helical" evidence="11">
    <location>
        <begin position="510"/>
        <end position="540"/>
    </location>
</feature>